<dbReference type="InterPro" id="IPR014757">
    <property type="entry name" value="Tscrpt_reg_IclR_C"/>
</dbReference>
<reference evidence="6 7" key="1">
    <citation type="submission" date="2020-10" db="EMBL/GenBank/DDBJ databases">
        <title>Aquamicrobium zhengzhouensis sp. nov., a exopolysaccharide producing bacterium isolated from farmland soil.</title>
        <authorList>
            <person name="Wang X."/>
        </authorList>
    </citation>
    <scope>NUCLEOTIDE SEQUENCE [LARGE SCALE GENOMIC DNA]</scope>
    <source>
        <strain evidence="7">cd-1</strain>
    </source>
</reference>
<dbReference type="PROSITE" id="PS51077">
    <property type="entry name" value="HTH_ICLR"/>
    <property type="match status" value="1"/>
</dbReference>
<evidence type="ECO:0000256" key="2">
    <source>
        <dbReference type="ARBA" id="ARBA00023125"/>
    </source>
</evidence>
<dbReference type="Gene3D" id="1.10.10.10">
    <property type="entry name" value="Winged helix-like DNA-binding domain superfamily/Winged helix DNA-binding domain"/>
    <property type="match status" value="1"/>
</dbReference>
<dbReference type="InterPro" id="IPR036388">
    <property type="entry name" value="WH-like_DNA-bd_sf"/>
</dbReference>
<dbReference type="Pfam" id="PF01614">
    <property type="entry name" value="IclR_C"/>
    <property type="match status" value="1"/>
</dbReference>
<dbReference type="PROSITE" id="PS51078">
    <property type="entry name" value="ICLR_ED"/>
    <property type="match status" value="1"/>
</dbReference>
<dbReference type="InterPro" id="IPR029016">
    <property type="entry name" value="GAF-like_dom_sf"/>
</dbReference>
<sequence length="265" mass="29194">MASEIDEDEGGARQYKVNVLDRAVSILDALSRYGPSLTQTELAKLTGLHVSTCMRLLMNLRHHGFVTKDEDSGRYRLGYRLVALAEDARGNAGLVEVARPVMRDLCRAFNETVVLSVTSGDFRVDLEQVVGRQSIRRVVALGVEKPLYAGAASRLLLAGFSDVEFESYLKRVQLEPLAPHTITEPEALRSSIEDIRKNGFSEGSQEQYADSGYGIVAPVKGLRGETIAVLGVSVPRFRFTDELREQLLPAVISAADDVSRRMRGK</sequence>
<keyword evidence="7" id="KW-1185">Reference proteome</keyword>
<dbReference type="SMART" id="SM00346">
    <property type="entry name" value="HTH_ICLR"/>
    <property type="match status" value="1"/>
</dbReference>
<gene>
    <name evidence="6" type="ORF">IOD40_11220</name>
</gene>
<dbReference type="InterPro" id="IPR036390">
    <property type="entry name" value="WH_DNA-bd_sf"/>
</dbReference>
<comment type="caution">
    <text evidence="6">The sequence shown here is derived from an EMBL/GenBank/DDBJ whole genome shotgun (WGS) entry which is preliminary data.</text>
</comment>
<accession>A0ABS0SD92</accession>
<keyword evidence="2" id="KW-0238">DNA-binding</keyword>
<evidence type="ECO:0000313" key="6">
    <source>
        <dbReference type="EMBL" id="MBI1621232.1"/>
    </source>
</evidence>
<feature type="domain" description="HTH iclR-type" evidence="4">
    <location>
        <begin position="17"/>
        <end position="79"/>
    </location>
</feature>
<evidence type="ECO:0000259" key="5">
    <source>
        <dbReference type="PROSITE" id="PS51078"/>
    </source>
</evidence>
<dbReference type="InterPro" id="IPR005471">
    <property type="entry name" value="Tscrpt_reg_IclR_N"/>
</dbReference>
<dbReference type="Pfam" id="PF09339">
    <property type="entry name" value="HTH_IclR"/>
    <property type="match status" value="1"/>
</dbReference>
<evidence type="ECO:0000256" key="3">
    <source>
        <dbReference type="ARBA" id="ARBA00023163"/>
    </source>
</evidence>
<keyword evidence="3" id="KW-0804">Transcription</keyword>
<dbReference type="Gene3D" id="3.30.450.40">
    <property type="match status" value="1"/>
</dbReference>
<dbReference type="InterPro" id="IPR050707">
    <property type="entry name" value="HTH_MetabolicPath_Reg"/>
</dbReference>
<dbReference type="SUPFAM" id="SSF46785">
    <property type="entry name" value="Winged helix' DNA-binding domain"/>
    <property type="match status" value="1"/>
</dbReference>
<dbReference type="EMBL" id="JADGMQ010000007">
    <property type="protein sequence ID" value="MBI1621232.1"/>
    <property type="molecule type" value="Genomic_DNA"/>
</dbReference>
<dbReference type="PANTHER" id="PTHR30136">
    <property type="entry name" value="HELIX-TURN-HELIX TRANSCRIPTIONAL REGULATOR, ICLR FAMILY"/>
    <property type="match status" value="1"/>
</dbReference>
<protein>
    <submittedName>
        <fullName evidence="6">IclR family transcriptional regulator</fullName>
    </submittedName>
</protein>
<evidence type="ECO:0000259" key="4">
    <source>
        <dbReference type="PROSITE" id="PS51077"/>
    </source>
</evidence>
<dbReference type="SUPFAM" id="SSF55781">
    <property type="entry name" value="GAF domain-like"/>
    <property type="match status" value="1"/>
</dbReference>
<keyword evidence="1" id="KW-0805">Transcription regulation</keyword>
<feature type="domain" description="IclR-ED" evidence="5">
    <location>
        <begin position="80"/>
        <end position="264"/>
    </location>
</feature>
<organism evidence="6 7">
    <name type="scientific">Aquamicrobium zhengzhouense</name>
    <dbReference type="NCBI Taxonomy" id="2781738"/>
    <lineage>
        <taxon>Bacteria</taxon>
        <taxon>Pseudomonadati</taxon>
        <taxon>Pseudomonadota</taxon>
        <taxon>Alphaproteobacteria</taxon>
        <taxon>Hyphomicrobiales</taxon>
        <taxon>Phyllobacteriaceae</taxon>
        <taxon>Aquamicrobium</taxon>
    </lineage>
</organism>
<proteinExistence type="predicted"/>
<evidence type="ECO:0000256" key="1">
    <source>
        <dbReference type="ARBA" id="ARBA00023015"/>
    </source>
</evidence>
<dbReference type="RefSeq" id="WP_198476632.1">
    <property type="nucleotide sequence ID" value="NZ_JADGMQ010000007.1"/>
</dbReference>
<dbReference type="Proteomes" id="UP000601789">
    <property type="component" value="Unassembled WGS sequence"/>
</dbReference>
<dbReference type="PANTHER" id="PTHR30136:SF35">
    <property type="entry name" value="HTH-TYPE TRANSCRIPTIONAL REGULATOR RV1719"/>
    <property type="match status" value="1"/>
</dbReference>
<evidence type="ECO:0000313" key="7">
    <source>
        <dbReference type="Proteomes" id="UP000601789"/>
    </source>
</evidence>
<name>A0ABS0SD92_9HYPH</name>